<feature type="domain" description="Cysteine-rich" evidence="6">
    <location>
        <begin position="352"/>
        <end position="436"/>
    </location>
</feature>
<dbReference type="eggNOG" id="COG0247">
    <property type="taxonomic scope" value="Bacteria"/>
</dbReference>
<dbReference type="PANTHER" id="PTHR32479">
    <property type="entry name" value="GLYCOLATE OXIDASE IRON-SULFUR SUBUNIT"/>
    <property type="match status" value="1"/>
</dbReference>
<sequence>MSESPENKARYVLERCADCDECRTMMTDVCPFFQELYRLFDDMQETGRSPGSKDLRLMVDRCNFCALCPCPEIRNRILDAKSSFIERDKMSPALKIIQDVEKWAGKMTRVPSLANLLLQGRLASNLLKKSAGLHPDRDIPRIPEQDLDSWTRKKGIADTSCADTPGAALFAGCSARFFFPEAARAAVGILQRNNISVYYPEQNCCAMPVMLEGDRDLTLKMMQRNLESLTRTLDAGHDIVCSCPTCGYMFRELLREKAYYSREYQEAAGANDTYMLVPRDNRPPPMDQREHKRLLRMIYGSIFKDDGLFSVFPAMQRIRVAESVYDMGEYLLGLYKKGSLDTDMAAVNKRAAYFPPCHLRKQGIGSPYVQLLKLIPGLEVQEIKGSNLCCGMAGIMGFKQDFHQPSLEMGRPLMQKVQDMQPDILLCDCLSCRLQFSHNLSIPLAHPLEVLYEASRKR</sequence>
<comment type="caution">
    <text evidence="7">The sequence shown here is derived from an EMBL/GenBank/DDBJ whole genome shotgun (WGS) entry which is preliminary data.</text>
</comment>
<dbReference type="InterPro" id="IPR004017">
    <property type="entry name" value="Cys_rich_dom"/>
</dbReference>
<evidence type="ECO:0000256" key="4">
    <source>
        <dbReference type="ARBA" id="ARBA00023004"/>
    </source>
</evidence>
<evidence type="ECO:0000313" key="7">
    <source>
        <dbReference type="EMBL" id="EFI33207.1"/>
    </source>
</evidence>
<keyword evidence="4" id="KW-0408">Iron</keyword>
<proteinExistence type="predicted"/>
<keyword evidence="1" id="KW-0004">4Fe-4S</keyword>
<evidence type="ECO:0000259" key="6">
    <source>
        <dbReference type="Pfam" id="PF02754"/>
    </source>
</evidence>
<name>D6SR91_9BACT</name>
<dbReference type="RefSeq" id="WP_008870565.1">
    <property type="nucleotide sequence ID" value="NZ_ACJN02000003.1"/>
</dbReference>
<dbReference type="GO" id="GO:0016491">
    <property type="term" value="F:oxidoreductase activity"/>
    <property type="evidence" value="ECO:0007669"/>
    <property type="project" value="UniProtKB-ARBA"/>
</dbReference>
<accession>D6SR91</accession>
<evidence type="ECO:0000256" key="3">
    <source>
        <dbReference type="ARBA" id="ARBA00022737"/>
    </source>
</evidence>
<keyword evidence="2" id="KW-0479">Metal-binding</keyword>
<evidence type="ECO:0000256" key="5">
    <source>
        <dbReference type="ARBA" id="ARBA00023014"/>
    </source>
</evidence>
<keyword evidence="5" id="KW-0411">Iron-sulfur</keyword>
<gene>
    <name evidence="7" type="ORF">Dthio_PD0533</name>
</gene>
<dbReference type="AlphaFoldDB" id="D6SR91"/>
<keyword evidence="8" id="KW-1185">Reference proteome</keyword>
<dbReference type="OrthoDB" id="9770306at2"/>
<dbReference type="GO" id="GO:0046872">
    <property type="term" value="F:metal ion binding"/>
    <property type="evidence" value="ECO:0007669"/>
    <property type="project" value="UniProtKB-KW"/>
</dbReference>
<dbReference type="GO" id="GO:0051539">
    <property type="term" value="F:4 iron, 4 sulfur cluster binding"/>
    <property type="evidence" value="ECO:0007669"/>
    <property type="project" value="UniProtKB-KW"/>
</dbReference>
<dbReference type="EMBL" id="ACJN02000003">
    <property type="protein sequence ID" value="EFI33207.1"/>
    <property type="molecule type" value="Genomic_DNA"/>
</dbReference>
<evidence type="ECO:0000256" key="1">
    <source>
        <dbReference type="ARBA" id="ARBA00022485"/>
    </source>
</evidence>
<dbReference type="Pfam" id="PF02754">
    <property type="entry name" value="CCG"/>
    <property type="match status" value="2"/>
</dbReference>
<keyword evidence="3" id="KW-0677">Repeat</keyword>
<protein>
    <recommendedName>
        <fullName evidence="6">Cysteine-rich domain-containing protein</fullName>
    </recommendedName>
</protein>
<evidence type="ECO:0000256" key="2">
    <source>
        <dbReference type="ARBA" id="ARBA00022723"/>
    </source>
</evidence>
<reference evidence="7" key="1">
    <citation type="submission" date="2010-05" db="EMBL/GenBank/DDBJ databases">
        <title>The draft genome of Desulfonatronospira thiodismutans ASO3-1.</title>
        <authorList>
            <consortium name="US DOE Joint Genome Institute (JGI-PGF)"/>
            <person name="Lucas S."/>
            <person name="Copeland A."/>
            <person name="Lapidus A."/>
            <person name="Cheng J.-F."/>
            <person name="Bruce D."/>
            <person name="Goodwin L."/>
            <person name="Pitluck S."/>
            <person name="Chertkov O."/>
            <person name="Brettin T."/>
            <person name="Detter J.C."/>
            <person name="Han C."/>
            <person name="Land M.L."/>
            <person name="Hauser L."/>
            <person name="Kyrpides N."/>
            <person name="Mikhailova N."/>
            <person name="Muyzer G."/>
            <person name="Woyke T."/>
        </authorList>
    </citation>
    <scope>NUCLEOTIDE SEQUENCE [LARGE SCALE GENOMIC DNA]</scope>
    <source>
        <strain evidence="7">ASO3-1</strain>
    </source>
</reference>
<dbReference type="Proteomes" id="UP000005496">
    <property type="component" value="Unassembled WGS sequence"/>
</dbReference>
<evidence type="ECO:0000313" key="8">
    <source>
        <dbReference type="Proteomes" id="UP000005496"/>
    </source>
</evidence>
<feature type="domain" description="Cysteine-rich" evidence="6">
    <location>
        <begin position="168"/>
        <end position="251"/>
    </location>
</feature>
<organism evidence="7 8">
    <name type="scientific">Desulfonatronospira thiodismutans ASO3-1</name>
    <dbReference type="NCBI Taxonomy" id="555779"/>
    <lineage>
        <taxon>Bacteria</taxon>
        <taxon>Pseudomonadati</taxon>
        <taxon>Thermodesulfobacteriota</taxon>
        <taxon>Desulfovibrionia</taxon>
        <taxon>Desulfovibrionales</taxon>
        <taxon>Desulfonatronovibrionaceae</taxon>
        <taxon>Desulfonatronospira</taxon>
    </lineage>
</organism>
<dbReference type="PANTHER" id="PTHR32479:SF19">
    <property type="entry name" value="ANAEROBIC GLYCEROL-3-PHOSPHATE DEHYDROGENASE SUBUNIT C"/>
    <property type="match status" value="1"/>
</dbReference>